<dbReference type="RefSeq" id="WP_345040720.1">
    <property type="nucleotide sequence ID" value="NZ_BAAAYL010000001.1"/>
</dbReference>
<keyword evidence="3" id="KW-1185">Reference proteome</keyword>
<protein>
    <submittedName>
        <fullName evidence="2">Uncharacterized protein</fullName>
    </submittedName>
</protein>
<evidence type="ECO:0000313" key="3">
    <source>
        <dbReference type="Proteomes" id="UP001499990"/>
    </source>
</evidence>
<sequence length="57" mass="6404">MNEYQLRSLHHADLIREAAAHRLVREAGKARRAARGSGDNAPEGRVSQRHGRFVRTA</sequence>
<reference evidence="3" key="1">
    <citation type="journal article" date="2019" name="Int. J. Syst. Evol. Microbiol.">
        <title>The Global Catalogue of Microorganisms (GCM) 10K type strain sequencing project: providing services to taxonomists for standard genome sequencing and annotation.</title>
        <authorList>
            <consortium name="The Broad Institute Genomics Platform"/>
            <consortium name="The Broad Institute Genome Sequencing Center for Infectious Disease"/>
            <person name="Wu L."/>
            <person name="Ma J."/>
        </authorList>
    </citation>
    <scope>NUCLEOTIDE SEQUENCE [LARGE SCALE GENOMIC DNA]</scope>
    <source>
        <strain evidence="3">JCM 9651</strain>
    </source>
</reference>
<dbReference type="Proteomes" id="UP001499990">
    <property type="component" value="Unassembled WGS sequence"/>
</dbReference>
<feature type="compositionally biased region" description="Basic residues" evidence="1">
    <location>
        <begin position="47"/>
        <end position="57"/>
    </location>
</feature>
<feature type="region of interest" description="Disordered" evidence="1">
    <location>
        <begin position="26"/>
        <end position="57"/>
    </location>
</feature>
<evidence type="ECO:0000313" key="2">
    <source>
        <dbReference type="EMBL" id="GAA3376008.1"/>
    </source>
</evidence>
<accession>A0ABP6SGF8</accession>
<name>A0ABP6SGF8_9ACTN</name>
<gene>
    <name evidence="2" type="ORF">GCM10020367_46010</name>
</gene>
<dbReference type="EMBL" id="BAAAYL010000001">
    <property type="protein sequence ID" value="GAA3376008.1"/>
    <property type="molecule type" value="Genomic_DNA"/>
</dbReference>
<evidence type="ECO:0000256" key="1">
    <source>
        <dbReference type="SAM" id="MobiDB-lite"/>
    </source>
</evidence>
<organism evidence="2 3">
    <name type="scientific">Streptomyces sannanensis</name>
    <dbReference type="NCBI Taxonomy" id="285536"/>
    <lineage>
        <taxon>Bacteria</taxon>
        <taxon>Bacillati</taxon>
        <taxon>Actinomycetota</taxon>
        <taxon>Actinomycetes</taxon>
        <taxon>Kitasatosporales</taxon>
        <taxon>Streptomycetaceae</taxon>
        <taxon>Streptomyces</taxon>
    </lineage>
</organism>
<comment type="caution">
    <text evidence="2">The sequence shown here is derived from an EMBL/GenBank/DDBJ whole genome shotgun (WGS) entry which is preliminary data.</text>
</comment>
<proteinExistence type="predicted"/>